<feature type="domain" description="Ribosomal RNA small subunit methyltransferase E PUA-like" evidence="14">
    <location>
        <begin position="31"/>
        <end position="77"/>
    </location>
</feature>
<dbReference type="InterPro" id="IPR006700">
    <property type="entry name" value="RsmE"/>
</dbReference>
<evidence type="ECO:0000256" key="1">
    <source>
        <dbReference type="ARBA" id="ARBA00004496"/>
    </source>
</evidence>
<evidence type="ECO:0000313" key="15">
    <source>
        <dbReference type="EMBL" id="SFA70202.1"/>
    </source>
</evidence>
<evidence type="ECO:0000256" key="2">
    <source>
        <dbReference type="ARBA" id="ARBA00005528"/>
    </source>
</evidence>
<dbReference type="SUPFAM" id="SSF75217">
    <property type="entry name" value="alpha/beta knot"/>
    <property type="match status" value="1"/>
</dbReference>
<comment type="catalytic activity">
    <reaction evidence="11 12">
        <text>uridine(1498) in 16S rRNA + S-adenosyl-L-methionine = N(3)-methyluridine(1498) in 16S rRNA + S-adenosyl-L-homocysteine + H(+)</text>
        <dbReference type="Rhea" id="RHEA:42920"/>
        <dbReference type="Rhea" id="RHEA-COMP:10283"/>
        <dbReference type="Rhea" id="RHEA-COMP:10284"/>
        <dbReference type="ChEBI" id="CHEBI:15378"/>
        <dbReference type="ChEBI" id="CHEBI:57856"/>
        <dbReference type="ChEBI" id="CHEBI:59789"/>
        <dbReference type="ChEBI" id="CHEBI:65315"/>
        <dbReference type="ChEBI" id="CHEBI:74502"/>
        <dbReference type="EC" id="2.1.1.193"/>
    </reaction>
</comment>
<gene>
    <name evidence="15" type="ORF">SAMN04488072_101109</name>
</gene>
<dbReference type="InterPro" id="IPR046887">
    <property type="entry name" value="RsmE_PUA-like"/>
</dbReference>
<evidence type="ECO:0000256" key="10">
    <source>
        <dbReference type="ARBA" id="ARBA00025699"/>
    </source>
</evidence>
<evidence type="ECO:0000259" key="14">
    <source>
        <dbReference type="Pfam" id="PF20260"/>
    </source>
</evidence>
<dbReference type="STRING" id="237679.SAMN04488072_101109"/>
<evidence type="ECO:0000256" key="4">
    <source>
        <dbReference type="ARBA" id="ARBA00013673"/>
    </source>
</evidence>
<dbReference type="NCBIfam" id="NF008692">
    <property type="entry name" value="PRK11713.1-5"/>
    <property type="match status" value="1"/>
</dbReference>
<evidence type="ECO:0000256" key="11">
    <source>
        <dbReference type="ARBA" id="ARBA00047944"/>
    </source>
</evidence>
<dbReference type="InterPro" id="IPR015947">
    <property type="entry name" value="PUA-like_sf"/>
</dbReference>
<evidence type="ECO:0000256" key="6">
    <source>
        <dbReference type="ARBA" id="ARBA00022552"/>
    </source>
</evidence>
<dbReference type="PANTHER" id="PTHR30027">
    <property type="entry name" value="RIBOSOMAL RNA SMALL SUBUNIT METHYLTRANSFERASE E"/>
    <property type="match status" value="1"/>
</dbReference>
<dbReference type="AlphaFoldDB" id="A0A1I0V1T5"/>
<dbReference type="Pfam" id="PF04452">
    <property type="entry name" value="Methyltrans_RNA"/>
    <property type="match status" value="1"/>
</dbReference>
<dbReference type="CDD" id="cd18084">
    <property type="entry name" value="RsmE-like"/>
    <property type="match status" value="1"/>
</dbReference>
<dbReference type="SUPFAM" id="SSF88697">
    <property type="entry name" value="PUA domain-like"/>
    <property type="match status" value="1"/>
</dbReference>
<protein>
    <recommendedName>
        <fullName evidence="4 12">Ribosomal RNA small subunit methyltransferase E</fullName>
        <ecNumber evidence="3 12">2.1.1.193</ecNumber>
    </recommendedName>
</protein>
<dbReference type="InterPro" id="IPR029028">
    <property type="entry name" value="Alpha/beta_knot_MTases"/>
</dbReference>
<dbReference type="PANTHER" id="PTHR30027:SF3">
    <property type="entry name" value="16S RRNA (URACIL(1498)-N(3))-METHYLTRANSFERASE"/>
    <property type="match status" value="1"/>
</dbReference>
<dbReference type="NCBIfam" id="TIGR00046">
    <property type="entry name" value="RsmE family RNA methyltransferase"/>
    <property type="match status" value="1"/>
</dbReference>
<dbReference type="GO" id="GO:0070042">
    <property type="term" value="F:rRNA (uridine-N3-)-methyltransferase activity"/>
    <property type="evidence" value="ECO:0007669"/>
    <property type="project" value="TreeGrafter"/>
</dbReference>
<evidence type="ECO:0000256" key="7">
    <source>
        <dbReference type="ARBA" id="ARBA00022603"/>
    </source>
</evidence>
<keyword evidence="7 12" id="KW-0489">Methyltransferase</keyword>
<proteinExistence type="inferred from homology"/>
<evidence type="ECO:0000256" key="9">
    <source>
        <dbReference type="ARBA" id="ARBA00022691"/>
    </source>
</evidence>
<keyword evidence="9 12" id="KW-0949">S-adenosyl-L-methionine</keyword>
<dbReference type="Gene3D" id="2.40.240.20">
    <property type="entry name" value="Hypothetical PUA domain-like, domain 1"/>
    <property type="match status" value="1"/>
</dbReference>
<evidence type="ECO:0000256" key="12">
    <source>
        <dbReference type="PIRNR" id="PIRNR015601"/>
    </source>
</evidence>
<dbReference type="Gene3D" id="3.40.1280.10">
    <property type="match status" value="1"/>
</dbReference>
<keyword evidence="8 12" id="KW-0808">Transferase</keyword>
<sequence>MSPKRLKRKVVPDLQRYFVPAENWEDNRVMITNDDAHHISRVMRSKPGDVIICNHPDGKAVTCQITDITKNHVQAVIKERLGESAELPVNVTIAQGLPKSDKFELVLQKGTELGATAFVPVQADRSVVAWDDKKTEKKMNRFSRIVKEASEQCHRNKIPFIQPVRAIKTLVDESSEYDLKLFAFEEEAKTEEYQSFGMLVSEINPGDRVLIVIGPEGGFSEQEAALLKQNEFVPIRLGPRILRTETAALYALASISYHFEELGCRSCRQ</sequence>
<dbReference type="InterPro" id="IPR029026">
    <property type="entry name" value="tRNA_m1G_MTases_N"/>
</dbReference>
<evidence type="ECO:0000256" key="3">
    <source>
        <dbReference type="ARBA" id="ARBA00012328"/>
    </source>
</evidence>
<comment type="similarity">
    <text evidence="2 12">Belongs to the RNA methyltransferase RsmE family.</text>
</comment>
<dbReference type="GO" id="GO:0005737">
    <property type="term" value="C:cytoplasm"/>
    <property type="evidence" value="ECO:0007669"/>
    <property type="project" value="UniProtKB-SubCell"/>
</dbReference>
<comment type="function">
    <text evidence="10 12">Specifically methylates the N3 position of the uracil ring of uridine 1498 (m3U1498) in 16S rRNA. Acts on the fully assembled 30S ribosomal subunit.</text>
</comment>
<dbReference type="InterPro" id="IPR046886">
    <property type="entry name" value="RsmE_MTase_dom"/>
</dbReference>
<feature type="domain" description="Ribosomal RNA small subunit methyltransferase E methyltransferase" evidence="13">
    <location>
        <begin position="86"/>
        <end position="255"/>
    </location>
</feature>
<evidence type="ECO:0000256" key="8">
    <source>
        <dbReference type="ARBA" id="ARBA00022679"/>
    </source>
</evidence>
<dbReference type="Proteomes" id="UP000198642">
    <property type="component" value="Unassembled WGS sequence"/>
</dbReference>
<name>A0A1I0V1T5_9BACI</name>
<dbReference type="NCBIfam" id="NF008691">
    <property type="entry name" value="PRK11713.1-4"/>
    <property type="match status" value="1"/>
</dbReference>
<evidence type="ECO:0000259" key="13">
    <source>
        <dbReference type="Pfam" id="PF04452"/>
    </source>
</evidence>
<dbReference type="Pfam" id="PF20260">
    <property type="entry name" value="PUA_4"/>
    <property type="match status" value="1"/>
</dbReference>
<comment type="subcellular location">
    <subcellularLocation>
        <location evidence="1 12">Cytoplasm</location>
    </subcellularLocation>
</comment>
<reference evidence="15 16" key="1">
    <citation type="submission" date="2016-10" db="EMBL/GenBank/DDBJ databases">
        <authorList>
            <person name="de Groot N.N."/>
        </authorList>
    </citation>
    <scope>NUCLEOTIDE SEQUENCE [LARGE SCALE GENOMIC DNA]</scope>
    <source>
        <strain evidence="15 16">CGMCC 1.3702</strain>
    </source>
</reference>
<evidence type="ECO:0000313" key="16">
    <source>
        <dbReference type="Proteomes" id="UP000198642"/>
    </source>
</evidence>
<organism evidence="15 16">
    <name type="scientific">Lentibacillus halodurans</name>
    <dbReference type="NCBI Taxonomy" id="237679"/>
    <lineage>
        <taxon>Bacteria</taxon>
        <taxon>Bacillati</taxon>
        <taxon>Bacillota</taxon>
        <taxon>Bacilli</taxon>
        <taxon>Bacillales</taxon>
        <taxon>Bacillaceae</taxon>
        <taxon>Lentibacillus</taxon>
    </lineage>
</organism>
<dbReference type="EC" id="2.1.1.193" evidence="3 12"/>
<accession>A0A1I0V1T5</accession>
<evidence type="ECO:0000256" key="5">
    <source>
        <dbReference type="ARBA" id="ARBA00022490"/>
    </source>
</evidence>
<dbReference type="EMBL" id="FOJW01000001">
    <property type="protein sequence ID" value="SFA70202.1"/>
    <property type="molecule type" value="Genomic_DNA"/>
</dbReference>
<dbReference type="PIRSF" id="PIRSF015601">
    <property type="entry name" value="MTase_slr0722"/>
    <property type="match status" value="1"/>
</dbReference>
<dbReference type="GO" id="GO:0070475">
    <property type="term" value="P:rRNA base methylation"/>
    <property type="evidence" value="ECO:0007669"/>
    <property type="project" value="TreeGrafter"/>
</dbReference>
<keyword evidence="5 12" id="KW-0963">Cytoplasm</keyword>
<keyword evidence="16" id="KW-1185">Reference proteome</keyword>
<keyword evidence="6 12" id="KW-0698">rRNA processing</keyword>